<dbReference type="Pfam" id="PF00266">
    <property type="entry name" value="Aminotran_5"/>
    <property type="match status" value="1"/>
</dbReference>
<dbReference type="Gene3D" id="3.40.640.10">
    <property type="entry name" value="Type I PLP-dependent aspartate aminotransferase-like (Major domain)"/>
    <property type="match status" value="1"/>
</dbReference>
<dbReference type="Gene3D" id="3.90.1150.10">
    <property type="entry name" value="Aspartate Aminotransferase, domain 1"/>
    <property type="match status" value="1"/>
</dbReference>
<dbReference type="SUPFAM" id="SSF53383">
    <property type="entry name" value="PLP-dependent transferases"/>
    <property type="match status" value="1"/>
</dbReference>
<dbReference type="EMBL" id="KQ085882">
    <property type="protein sequence ID" value="KLO20452.1"/>
    <property type="molecule type" value="Genomic_DNA"/>
</dbReference>
<sequence>MSPTLDIAKARSNFPALKDGFIFADNAGGSQCLQSVVDHISDYLLNTNCQLGADYSVSATSTKRVADGAVSAALLINAASPEEIAFGSSSTMHVENLARALENDILADEEIIITPEHESNCGPWKKLGARRGITVKLWAATQIPESPNNTYAVQLALDTLLPLVTSKTRLVAFTACSNILGSITDVAKVVSALREEAKKKGARKLEVCVDCVAYAPHRRIDVKAWDVDYCYFSFYKVYGPHIGMLYARKASLSNSITSLAHHFLKVDATSYKLQPGGPGYELPYSTTAVVPYLQSLSPSGDLDDAFALIAAHEQALLAPLLGYLTSPEARARGVCVVGNEKIDMNRVPTVSFVVAGDRKMASKDLVAVFDKKGGMGIRYGHFYAYTLIDSLQPKLDINDGIIRISLVHYNTVEEVETLVKELKEVLA</sequence>
<accession>A0A0H2S8A5</accession>
<evidence type="ECO:0000313" key="3">
    <source>
        <dbReference type="Proteomes" id="UP000053477"/>
    </source>
</evidence>
<dbReference type="STRING" id="27342.A0A0H2S8A5"/>
<name>A0A0H2S8A5_9AGAM</name>
<dbReference type="InterPro" id="IPR000192">
    <property type="entry name" value="Aminotrans_V_dom"/>
</dbReference>
<dbReference type="GO" id="GO:0016740">
    <property type="term" value="F:transferase activity"/>
    <property type="evidence" value="ECO:0007669"/>
    <property type="project" value="UniProtKB-KW"/>
</dbReference>
<organism evidence="2 3">
    <name type="scientific">Schizopora paradoxa</name>
    <dbReference type="NCBI Taxonomy" id="27342"/>
    <lineage>
        <taxon>Eukaryota</taxon>
        <taxon>Fungi</taxon>
        <taxon>Dikarya</taxon>
        <taxon>Basidiomycota</taxon>
        <taxon>Agaricomycotina</taxon>
        <taxon>Agaricomycetes</taxon>
        <taxon>Hymenochaetales</taxon>
        <taxon>Schizoporaceae</taxon>
        <taxon>Schizopora</taxon>
    </lineage>
</organism>
<dbReference type="PANTHER" id="PTHR43586">
    <property type="entry name" value="CYSTEINE DESULFURASE"/>
    <property type="match status" value="1"/>
</dbReference>
<proteinExistence type="predicted"/>
<reference evidence="2 3" key="1">
    <citation type="submission" date="2015-04" db="EMBL/GenBank/DDBJ databases">
        <title>Complete genome sequence of Schizopora paradoxa KUC8140, a cosmopolitan wood degrader in East Asia.</title>
        <authorList>
            <consortium name="DOE Joint Genome Institute"/>
            <person name="Min B."/>
            <person name="Park H."/>
            <person name="Jang Y."/>
            <person name="Kim J.-J."/>
            <person name="Kim K.H."/>
            <person name="Pangilinan J."/>
            <person name="Lipzen A."/>
            <person name="Riley R."/>
            <person name="Grigoriev I.V."/>
            <person name="Spatafora J.W."/>
            <person name="Choi I.-G."/>
        </authorList>
    </citation>
    <scope>NUCLEOTIDE SEQUENCE [LARGE SCALE GENOMIC DNA]</scope>
    <source>
        <strain evidence="2 3">KUC8140</strain>
    </source>
</reference>
<evidence type="ECO:0000259" key="1">
    <source>
        <dbReference type="Pfam" id="PF00266"/>
    </source>
</evidence>
<dbReference type="AlphaFoldDB" id="A0A0H2S8A5"/>
<evidence type="ECO:0000313" key="2">
    <source>
        <dbReference type="EMBL" id="KLO20452.1"/>
    </source>
</evidence>
<dbReference type="InterPro" id="IPR015422">
    <property type="entry name" value="PyrdxlP-dep_Trfase_small"/>
</dbReference>
<dbReference type="InParanoid" id="A0A0H2S8A5"/>
<feature type="domain" description="Aminotransferase class V" evidence="1">
    <location>
        <begin position="22"/>
        <end position="418"/>
    </location>
</feature>
<dbReference type="OrthoDB" id="420046at2759"/>
<keyword evidence="2" id="KW-0808">Transferase</keyword>
<dbReference type="InterPro" id="IPR015421">
    <property type="entry name" value="PyrdxlP-dep_Trfase_major"/>
</dbReference>
<gene>
    <name evidence="2" type="ORF">SCHPADRAFT_897731</name>
</gene>
<keyword evidence="3" id="KW-1185">Reference proteome</keyword>
<protein>
    <submittedName>
        <fullName evidence="2">PLP-dependent transferase</fullName>
    </submittedName>
</protein>
<dbReference type="InterPro" id="IPR015424">
    <property type="entry name" value="PyrdxlP-dep_Trfase"/>
</dbReference>
<dbReference type="PANTHER" id="PTHR43586:SF21">
    <property type="entry name" value="PYRIDOXAL PHOSPHATE (PLP)-DEPENDENT ASPARTATE AMINOTRANSFERASE SUPERFAMILY"/>
    <property type="match status" value="1"/>
</dbReference>
<dbReference type="Proteomes" id="UP000053477">
    <property type="component" value="Unassembled WGS sequence"/>
</dbReference>